<evidence type="ECO:0000256" key="1">
    <source>
        <dbReference type="SAM" id="Coils"/>
    </source>
</evidence>
<feature type="compositionally biased region" description="Low complexity" evidence="2">
    <location>
        <begin position="426"/>
        <end position="436"/>
    </location>
</feature>
<evidence type="ECO:0000313" key="5">
    <source>
        <dbReference type="Proteomes" id="UP000746612"/>
    </source>
</evidence>
<feature type="compositionally biased region" description="Polar residues" evidence="2">
    <location>
        <begin position="249"/>
        <end position="285"/>
    </location>
</feature>
<keyword evidence="1" id="KW-0175">Coiled coil</keyword>
<sequence>MTSAVKPPEGWIALPATASEEHKKYWNLFLEQWEQHKSQFPQDEDAWKKISLKLQKGRSCKLFNHYIAKKEAPKNLTWGHLVAAIILFGKTTVVGSTFGQRIQEKYPQSDITTMKYNTSGPTLDATGKTILTRRRTLRHDESEVKEEDEVEEEEEPQEQEDEEDQDCTVSEEAELSISVSQQPTRHSTNPPITLPRSTIWRTGNIFTAAPLDNSTNRHSQSPHPRQGTTRSRGSATQARRESTIHFRPGSSSEQPRAETQSNKPRGSGPRNNTESPPQEDSTINVLTGPGLDTDINIAQEESNSNLEQANHHPVINTSPDNSTNDGCDGIYLFEDAAADAAAAAAAANTTTRNTPLENSFAGNIFTHAEFTTSTATDNESQNSRFRGPVFSPSTWNVITGKKRKIDQVGDNITPRPSPRPQATWGSSISRQSSTHISTPVETVDANLEELSHHTEALGRILKRYHQLSGYAIPLDGPEQELTKLRDKSAKILSNIDAWGLELTISKKRAMAEIESLREVNQKLEKKNRDLEWASTMTQAKADKAHDKLVEQFAQHLSDSRTEFDGFRQDVQKSLEESEGKASRSLQEKLESLEAQMNTSATTLMEDRAREEQITRRKLERLEAMLERSNKNNRQLEKKLSGLTGIVADIGAATDVVRTEQQWNSALEKYGLQE</sequence>
<feature type="compositionally biased region" description="Polar residues" evidence="2">
    <location>
        <begin position="212"/>
        <end position="237"/>
    </location>
</feature>
<feature type="compositionally biased region" description="Polar residues" evidence="2">
    <location>
        <begin position="177"/>
        <end position="205"/>
    </location>
</feature>
<evidence type="ECO:0000256" key="2">
    <source>
        <dbReference type="SAM" id="MobiDB-lite"/>
    </source>
</evidence>
<accession>A0A4V6J7M7</accession>
<feature type="coiled-coil region" evidence="1">
    <location>
        <begin position="582"/>
        <end position="645"/>
    </location>
</feature>
<evidence type="ECO:0000313" key="3">
    <source>
        <dbReference type="EMBL" id="CAG1969522.1"/>
    </source>
</evidence>
<protein>
    <submittedName>
        <fullName evidence="3">Uncharacterized protein</fullName>
    </submittedName>
</protein>
<evidence type="ECO:0000313" key="4">
    <source>
        <dbReference type="EMBL" id="VIO52843.1"/>
    </source>
</evidence>
<proteinExistence type="predicted"/>
<feature type="region of interest" description="Disordered" evidence="2">
    <location>
        <begin position="408"/>
        <end position="436"/>
    </location>
</feature>
<dbReference type="EMBL" id="CAJPIJ010000078">
    <property type="protein sequence ID" value="CAG1969522.1"/>
    <property type="molecule type" value="Genomic_DNA"/>
</dbReference>
<feature type="coiled-coil region" evidence="1">
    <location>
        <begin position="506"/>
        <end position="533"/>
    </location>
</feature>
<gene>
    <name evidence="4" type="ORF">FUG_LOCUS55142</name>
    <name evidence="3" type="ORF">MDCFG202_LOCUS63840</name>
</gene>
<feature type="compositionally biased region" description="Acidic residues" evidence="2">
    <location>
        <begin position="143"/>
        <end position="174"/>
    </location>
</feature>
<dbReference type="Proteomes" id="UP000746612">
    <property type="component" value="Unassembled WGS sequence"/>
</dbReference>
<name>A0A4V6J7M7_GIBZA</name>
<dbReference type="AlphaFoldDB" id="A0A4V6J7M7"/>
<organism evidence="3 5">
    <name type="scientific">Gibberella zeae</name>
    <name type="common">Wheat head blight fungus</name>
    <name type="synonym">Fusarium graminearum</name>
    <dbReference type="NCBI Taxonomy" id="5518"/>
    <lineage>
        <taxon>Eukaryota</taxon>
        <taxon>Fungi</taxon>
        <taxon>Dikarya</taxon>
        <taxon>Ascomycota</taxon>
        <taxon>Pezizomycotina</taxon>
        <taxon>Sordariomycetes</taxon>
        <taxon>Hypocreomycetidae</taxon>
        <taxon>Hypocreales</taxon>
        <taxon>Nectriaceae</taxon>
        <taxon>Fusarium</taxon>
    </lineage>
</organism>
<reference evidence="3" key="2">
    <citation type="submission" date="2021-03" db="EMBL/GenBank/DDBJ databases">
        <authorList>
            <person name="Alouane T."/>
            <person name="Langin T."/>
            <person name="Bonhomme L."/>
        </authorList>
    </citation>
    <scope>NUCLEOTIDE SEQUENCE</scope>
    <source>
        <strain evidence="3">MDC_Fg202</strain>
    </source>
</reference>
<dbReference type="EMBL" id="CAAKMV010000044">
    <property type="protein sequence ID" value="VIO52843.1"/>
    <property type="molecule type" value="Genomic_DNA"/>
</dbReference>
<reference evidence="4" key="1">
    <citation type="submission" date="2019-04" db="EMBL/GenBank/DDBJ databases">
        <authorList>
            <person name="Melise S."/>
            <person name="Noan J."/>
            <person name="Okalmin O."/>
        </authorList>
    </citation>
    <scope>NUCLEOTIDE SEQUENCE</scope>
    <source>
        <strain evidence="4">FN9</strain>
    </source>
</reference>
<feature type="region of interest" description="Disordered" evidence="2">
    <location>
        <begin position="133"/>
        <end position="292"/>
    </location>
</feature>